<feature type="compositionally biased region" description="Basic and acidic residues" evidence="1">
    <location>
        <begin position="199"/>
        <end position="208"/>
    </location>
</feature>
<dbReference type="RefSeq" id="WP_380901172.1">
    <property type="nucleotide sequence ID" value="NZ_JBHUEG010000007.1"/>
</dbReference>
<organism evidence="2 3">
    <name type="scientific">Sphingobacterium suaedae</name>
    <dbReference type="NCBI Taxonomy" id="1686402"/>
    <lineage>
        <taxon>Bacteria</taxon>
        <taxon>Pseudomonadati</taxon>
        <taxon>Bacteroidota</taxon>
        <taxon>Sphingobacteriia</taxon>
        <taxon>Sphingobacteriales</taxon>
        <taxon>Sphingobacteriaceae</taxon>
        <taxon>Sphingobacterium</taxon>
    </lineage>
</organism>
<evidence type="ECO:0000256" key="1">
    <source>
        <dbReference type="SAM" id="MobiDB-lite"/>
    </source>
</evidence>
<accession>A0ABW5KD96</accession>
<reference evidence="3" key="1">
    <citation type="journal article" date="2019" name="Int. J. Syst. Evol. Microbiol.">
        <title>The Global Catalogue of Microorganisms (GCM) 10K type strain sequencing project: providing services to taxonomists for standard genome sequencing and annotation.</title>
        <authorList>
            <consortium name="The Broad Institute Genomics Platform"/>
            <consortium name="The Broad Institute Genome Sequencing Center for Infectious Disease"/>
            <person name="Wu L."/>
            <person name="Ma J."/>
        </authorList>
    </citation>
    <scope>NUCLEOTIDE SEQUENCE [LARGE SCALE GENOMIC DNA]</scope>
    <source>
        <strain evidence="3">KCTC 42662</strain>
    </source>
</reference>
<name>A0ABW5KD96_9SPHI</name>
<evidence type="ECO:0000313" key="3">
    <source>
        <dbReference type="Proteomes" id="UP001597545"/>
    </source>
</evidence>
<feature type="region of interest" description="Disordered" evidence="1">
    <location>
        <begin position="185"/>
        <end position="208"/>
    </location>
</feature>
<keyword evidence="3" id="KW-1185">Reference proteome</keyword>
<protein>
    <submittedName>
        <fullName evidence="2">Uncharacterized protein</fullName>
    </submittedName>
</protein>
<dbReference type="EMBL" id="JBHULR010000003">
    <property type="protein sequence ID" value="MFD2546917.1"/>
    <property type="molecule type" value="Genomic_DNA"/>
</dbReference>
<gene>
    <name evidence="2" type="ORF">ACFSR5_04560</name>
</gene>
<evidence type="ECO:0000313" key="2">
    <source>
        <dbReference type="EMBL" id="MFD2546917.1"/>
    </source>
</evidence>
<sequence>MRIKIIIGIVSLFISGHGIAQSTEQHIPKLELRKKEKKHFNNRDSSAVIYIDTLIMKDKSSLQFFGKKNVKLIVNYAEIGNRAFISGIGRQNNASNFDIEMHLVKLGSLYVVARGQDAMNGTKTFPNGDGGHVRFAYSGITPQTSDKKGPNYLYIDVSAGGRTTNPTSDLNQIYSRIATSAPGLRGVPQGQIYSGSPGKDGEIVLKQK</sequence>
<comment type="caution">
    <text evidence="2">The sequence shown here is derived from an EMBL/GenBank/DDBJ whole genome shotgun (WGS) entry which is preliminary data.</text>
</comment>
<proteinExistence type="predicted"/>
<dbReference type="Proteomes" id="UP001597545">
    <property type="component" value="Unassembled WGS sequence"/>
</dbReference>